<organism evidence="2 3">
    <name type="scientific">Crassostrea virginica</name>
    <name type="common">Eastern oyster</name>
    <dbReference type="NCBI Taxonomy" id="6565"/>
    <lineage>
        <taxon>Eukaryota</taxon>
        <taxon>Metazoa</taxon>
        <taxon>Spiralia</taxon>
        <taxon>Lophotrochozoa</taxon>
        <taxon>Mollusca</taxon>
        <taxon>Bivalvia</taxon>
        <taxon>Autobranchia</taxon>
        <taxon>Pteriomorphia</taxon>
        <taxon>Ostreida</taxon>
        <taxon>Ostreoidea</taxon>
        <taxon>Ostreidae</taxon>
        <taxon>Crassostrea</taxon>
    </lineage>
</organism>
<dbReference type="InterPro" id="IPR003034">
    <property type="entry name" value="SAP_dom"/>
</dbReference>
<dbReference type="Proteomes" id="UP000694844">
    <property type="component" value="Chromosome 3"/>
</dbReference>
<dbReference type="GeneID" id="111122901"/>
<feature type="domain" description="SAP" evidence="1">
    <location>
        <begin position="292"/>
        <end position="326"/>
    </location>
</feature>
<evidence type="ECO:0000313" key="3">
    <source>
        <dbReference type="RefSeq" id="XP_022320642.1"/>
    </source>
</evidence>
<evidence type="ECO:0000259" key="1">
    <source>
        <dbReference type="SMART" id="SM00513"/>
    </source>
</evidence>
<accession>A0A8B8CXN9</accession>
<dbReference type="KEGG" id="cvn:111122901"/>
<keyword evidence="2" id="KW-1185">Reference proteome</keyword>
<dbReference type="SMART" id="SM00513">
    <property type="entry name" value="SAP"/>
    <property type="match status" value="2"/>
</dbReference>
<sequence length="3222" mass="362698">LGSGHTEYKHTGVDIVIENRKTIVAPFAGDVKRENSNTIQLVVQEGSLKGATIYITNIEAKDSIEDEEPRSFAAGQALGTTKQSVCKNHIHVAFYKDGDYIDPTKYLEFKPITMPEWKQECDDYKLVLKDETLAAGYIVGLGGQQQEHNDPKLENTEFAAEIPELPSSFDPDFSVDIKDDPDSTFNAVQQQPPNSGIFSIDDQEDTCPALMGNTLPVTTTTTAAPSTEKKGFFAKLLKAADKFLEKFNIRRLKFGTIIEFLDKLGMDKSKVAMAKVMITIKELIENKLCVSPHEMTDDQLMNELMERGKDSSGSREDMLERLLQLDQSCPLMSFTMPKNVYCTFDSYCLGVECCINVKLAMFLKVFKFWARFDPCSDPMKFAMGFDKYNYTIEIKGSLSFDGFENELRPGIKINLMGGIEVILRYSITKGEEATLATFGVGFCSQEDTKDCILFVNLLDNAILPIPTCGSDGSISWPELDFSKLFDKEALIKRIKEQGKALTKLVVSELMNEFLKLLNIPKEILLDSEPSPRPEKMTEGQIQAALTSRNLSLHGDRHTLNSRLLNSDLSCTILGEHLHLPQIGGDLGKILYYAIQDDCMRIDAWADITVPLLGQTYTKTLRASLELDPCSFVFHVAFEGYSYTKVLLSYAWGTDEFAEISKQVIVKYKIDKDDKHFLLSFGLKICVTDRDCFLDDYFLENIKFPIPLCGDFVLPGGGSFSGMLQSIGGKMTEEAFELVLKKFELDTVFKSGAIQLPPGPDVMMCFPMDGKKYCIPTDDGLHLLKSQEIPVCDQRELVNFKNFSIENWFKDKALDIGEQLGEGAKMLLLEELNLTNFFQKRKCDRTRSPYSPSVEGMHNTCPKTIAFLPSKIPDPMSCFIPDYCTGIECCADIPLLGVGLHLYLNLDLDKLELSYGFENIKKTMKLIDYVWGDEIIISVAVDFSMTDWLDNMGIPSLEDLKDSAKAMLIQQLGMNNFLLDAPCKTSDALYSPSVNGWKNECPLDWVVPPEIPFGNVKCALTQNCTRIDCCVDFSLLNLQLHFFLHFDRCNYVISGGIEKKTFSYGLLDFQNFWGKEISTDIVNIIFIKFKSSQLEVSKKYVVDLGISVCMEPGKCELDVPIFNQVLIPILNCDLKMDFSLKGFSLSNWMNEQGLSLEGSLSTALSDSLFKLLGIDSFMKEKACSRSEPPYSINKLRENGWSSECPTELKLFKIRGTTACNIKKSCTAVSCCVEVGKLGRTFEVDLDINFCDQKITFGIEKLKESLSLQIFDFGVRKEIVIKGVIKFGYTIWDYAGEGVYVVTVDLAVCLEDGGDCLINVNILDQAKLSKQICQWGSGFLNPDFELGNFMKVNALSSYDQIKGLMLEKLKESLGLPQYLNSPPCSLSSQKYNPHNQGIKNNCAKNIGHLPSLPGDMRCTIAESCTEIDCCVRAAPIHHNFNVYLNVDPCNQQMKFAIDKFQFQLYLKEFEFGIEKDVRLLNVVRMKFKIWDLSAENQYLIDLKISICFDETSKCILEIPVFNQQRLPKNICNFAGSLTNFSFDAWKESMGFEADKLTSFASDQLLEYLGIAGYLKKNQCSAQIENNTIQRWNDDCPMSSSYSKRDLSGMPILCTITSKCTEINCCLDVSLIGRTIEAFIDLDPCYKTLELGIEAYKTKINLLRYTFGRKSSFWLKDVVKIEYSIEDLESKYLVNMKVDVCLENGQPCLISADIAKDLYLPKIGCDWSKNLSGFSISSWYNNMSLPSGAVLSATYLSILKEKLGITDYLLPKVKQCSRASTDYIPQTAGQDGWKIDCPLDVGNMTQFATSFLPMSCHLMSRCTAVECCIDFHDPLQQTLHFFLDLDFCMQTFRVGIENLLDERTLFSYQYGIEDTFKLMDVVQIHYKIQDIDESALELTANIQICFEEKDCLFETVLFDKQRLPKPGCNWNLNFTIPDFSLTKWYSSIGAPIGTQLSALNAAKLLEKLGIAKYMQDVPCQRSSSLYSPAVNGWKKDCQMEVNMAPISDSVTCLIKDTCTSISCCVDVEFMKTSFEAFLALDACNYSLDIGIEKLSFHLSLNDITFGTNHSFYLNSVIRIDYLIEDLEIERHFRVSMNLKVCFEASDDARCIINIDVFKNSLLPKSVCDWTAGFSTPNFDLDTWYNNHGISPGSVLSLDQEEKLLNQLGIGSYLSTNQCSLTTEQFSPANSRGWKNDCKKDLSSILPQIPSSVRCNIPSFCVSEKRYLMSVLQFEFKIEDLPAKKAYRVSANFSVCFGVGRCVLDSIDLVKDFMLPKTLCEWGTGFPIDFSGNSWMQEKGLVGSVLSTSDASALLTILEITDFLKSTDQCVRSSSIYTPNINGWMNECPNVRTPTPLPTSVSCRIPNICTGIDCCVEIEFLGGRTINIQVLLDSCEGIMSLSIENMQYNLTLMDYTFGKTDHFSLQGAIRIDFNIQNLVIQRKYLLNMNMSLCLESSDPTTCVYSAAIITNTLLPKKPCSMNMDFLKPSFNLSAWQTLNRYGPKLTPEQTHLLWRQLGIEEYVGVECSVSEPPFTPQTQSGWNVHSNCPVIPPKPDINSFGCYIGSNCSGIACCLQDEITNMSYQFSLEINACDEKILISLEKFTFIISIFDYTMGTKEVARLFGVLELEYMIDELTISGEYVIDLRIKLCYTKGENCVQDIQVMKGLRLPKPMCRLQTGQLPVSGFSLSKWMKDKTDGRVLPKWATELLNSELRLSSYLNDHMCQQADFYPGAGNWNAKECTEPISVESLPAHTVCTISKSCSGVKCCTDVNLLNTSVQTEIDVDRCRGKVFIGIEKLKVTILLTQFEFSKWHRETIQNVFSIEYKVDNISSEKAFLLSVNFSACFESNGDCMLNFPIMVNTKIPVLDCDFKNQSFAIPGFDFNSFLKSKDVEPSVSTVPALIADQLLERLGVKGFLLSKPCNRSDYTATSSGFEIDASCVENISPFLRLLPNDTNCRVSSSCTNIQCCTDMTIIGRTLNYRIDLNTCAMSLNLEIEQFKFELSLINFHFGVPQKFSIDQVFSIEYVIHDLRGQRQYLLDVTLNVCLDDSLPCNIRNNILKNYLVTKPVCAWYTGFKNPNFSYISWLRASNISASQSLDIKHMPSLLEALGISKYMKIPACDKEKGVYINSFNGWNSDCHFDDIIKRPTIDKDLATCFLSKTCSGVQCCLSVPNMDLSVESFVDVSACDHQLRVGIENLQFNKSLHNYRFGQLETFDLFGFIQIE</sequence>
<dbReference type="InterPro" id="IPR011055">
    <property type="entry name" value="Dup_hybrid_motif"/>
</dbReference>
<reference evidence="3" key="1">
    <citation type="submission" date="2025-08" db="UniProtKB">
        <authorList>
            <consortium name="RefSeq"/>
        </authorList>
    </citation>
    <scope>IDENTIFICATION</scope>
    <source>
        <tissue evidence="3">Whole sample</tissue>
    </source>
</reference>
<feature type="non-terminal residue" evidence="3">
    <location>
        <position position="1"/>
    </location>
</feature>
<protein>
    <submittedName>
        <fullName evidence="3">Uncharacterized protein LOC111122901</fullName>
    </submittedName>
</protein>
<gene>
    <name evidence="3" type="primary">LOC111122901</name>
</gene>
<dbReference type="OrthoDB" id="6118621at2759"/>
<evidence type="ECO:0000313" key="2">
    <source>
        <dbReference type="Proteomes" id="UP000694844"/>
    </source>
</evidence>
<dbReference type="Gene3D" id="2.70.70.10">
    <property type="entry name" value="Glucose Permease (Domain IIA)"/>
    <property type="match status" value="1"/>
</dbReference>
<proteinExistence type="predicted"/>
<name>A0A8B8CXN9_CRAVI</name>
<feature type="domain" description="SAP" evidence="1">
    <location>
        <begin position="533"/>
        <end position="567"/>
    </location>
</feature>
<dbReference type="RefSeq" id="XP_022320642.1">
    <property type="nucleotide sequence ID" value="XM_022464934.1"/>
</dbReference>